<dbReference type="AlphaFoldDB" id="A0A2I3RJN6"/>
<reference evidence="1" key="3">
    <citation type="submission" date="2025-09" db="UniProtKB">
        <authorList>
            <consortium name="Ensembl"/>
        </authorList>
    </citation>
    <scope>IDENTIFICATION</scope>
</reference>
<sequence length="102" mass="12244">MPLIKEPAWICMFPYICYSLMRTKFLHMITQFELQRNQKKGSFIFTIFPHHSEILLFLFKISPDSLSYSSNLTIGCWGSYFLLEFLLKILLRNFYLRSLQAY</sequence>
<dbReference type="InParanoid" id="A0A2I3RJN6"/>
<keyword evidence="2" id="KW-1185">Reference proteome</keyword>
<evidence type="ECO:0000313" key="1">
    <source>
        <dbReference type="Ensembl" id="ENSPTRP00000064899.1"/>
    </source>
</evidence>
<dbReference type="OMA" id="PAWICIF"/>
<dbReference type="Ensembl" id="ENSPTRT00000082355.1">
    <property type="protein sequence ID" value="ENSPTRP00000064899.1"/>
    <property type="gene ID" value="ENSPTRG00000043714.1"/>
</dbReference>
<name>A0A2I3RJN6_PANTR</name>
<accession>A0A2I3RJN6</accession>
<dbReference type="Bgee" id="ENSPTRG00000043714">
    <property type="expression patterns" value="Expressed in bone marrow and 8 other cell types or tissues"/>
</dbReference>
<dbReference type="GeneTree" id="ENSGT00520000059830"/>
<proteinExistence type="predicted"/>
<reference evidence="1 2" key="1">
    <citation type="journal article" date="2005" name="Nature">
        <title>Initial sequence of the chimpanzee genome and comparison with the human genome.</title>
        <authorList>
            <consortium name="Chimpanzee sequencing and analysis consortium"/>
        </authorList>
    </citation>
    <scope>NUCLEOTIDE SEQUENCE [LARGE SCALE GENOMIC DNA]</scope>
</reference>
<protein>
    <submittedName>
        <fullName evidence="1">Uncharacterized protein</fullName>
    </submittedName>
</protein>
<evidence type="ECO:0000313" key="2">
    <source>
        <dbReference type="Proteomes" id="UP000002277"/>
    </source>
</evidence>
<dbReference type="Proteomes" id="UP000002277">
    <property type="component" value="Chromosome 18"/>
</dbReference>
<organism evidence="1 2">
    <name type="scientific">Pan troglodytes</name>
    <name type="common">Chimpanzee</name>
    <dbReference type="NCBI Taxonomy" id="9598"/>
    <lineage>
        <taxon>Eukaryota</taxon>
        <taxon>Metazoa</taxon>
        <taxon>Chordata</taxon>
        <taxon>Craniata</taxon>
        <taxon>Vertebrata</taxon>
        <taxon>Euteleostomi</taxon>
        <taxon>Mammalia</taxon>
        <taxon>Eutheria</taxon>
        <taxon>Euarchontoglires</taxon>
        <taxon>Primates</taxon>
        <taxon>Haplorrhini</taxon>
        <taxon>Catarrhini</taxon>
        <taxon>Hominidae</taxon>
        <taxon>Pan</taxon>
    </lineage>
</organism>
<dbReference type="EMBL" id="AACZ04062425">
    <property type="status" value="NOT_ANNOTATED_CDS"/>
    <property type="molecule type" value="Genomic_DNA"/>
</dbReference>
<reference evidence="1" key="2">
    <citation type="submission" date="2025-08" db="UniProtKB">
        <authorList>
            <consortium name="Ensembl"/>
        </authorList>
    </citation>
    <scope>IDENTIFICATION</scope>
</reference>